<dbReference type="Pfam" id="PF06210">
    <property type="entry name" value="DUF1003"/>
    <property type="match status" value="1"/>
</dbReference>
<feature type="transmembrane region" description="Helical" evidence="2">
    <location>
        <begin position="94"/>
        <end position="114"/>
    </location>
</feature>
<keyword evidence="2" id="KW-1133">Transmembrane helix</keyword>
<dbReference type="Proteomes" id="UP000308000">
    <property type="component" value="Unassembled WGS sequence"/>
</dbReference>
<proteinExistence type="predicted"/>
<dbReference type="InterPro" id="IPR010406">
    <property type="entry name" value="DUF1003"/>
</dbReference>
<dbReference type="AlphaFoldDB" id="A0AAJ5F0S9"/>
<protein>
    <submittedName>
        <fullName evidence="4">DUF1003 domain-containing protein</fullName>
    </submittedName>
    <submittedName>
        <fullName evidence="3">Membrane protein</fullName>
    </submittedName>
</protein>
<evidence type="ECO:0000256" key="1">
    <source>
        <dbReference type="SAM" id="MobiDB-lite"/>
    </source>
</evidence>
<keyword evidence="6" id="KW-1185">Reference proteome</keyword>
<name>A0AAJ5F0S9_9DEIO</name>
<evidence type="ECO:0000313" key="4">
    <source>
        <dbReference type="EMBL" id="TLK21601.1"/>
    </source>
</evidence>
<evidence type="ECO:0000313" key="5">
    <source>
        <dbReference type="Proteomes" id="UP000308000"/>
    </source>
</evidence>
<organism evidence="4 5">
    <name type="scientific">Deinococcus metallilatus</name>
    <dbReference type="NCBI Taxonomy" id="1211322"/>
    <lineage>
        <taxon>Bacteria</taxon>
        <taxon>Thermotogati</taxon>
        <taxon>Deinococcota</taxon>
        <taxon>Deinococci</taxon>
        <taxon>Deinococcales</taxon>
        <taxon>Deinococcaceae</taxon>
        <taxon>Deinococcus</taxon>
    </lineage>
</organism>
<feature type="region of interest" description="Disordered" evidence="1">
    <location>
        <begin position="185"/>
        <end position="215"/>
    </location>
</feature>
<dbReference type="EMBL" id="VBRC01000021">
    <property type="protein sequence ID" value="TLK21601.1"/>
    <property type="molecule type" value="Genomic_DNA"/>
</dbReference>
<dbReference type="RefSeq" id="WP_129118777.1">
    <property type="nucleotide sequence ID" value="NZ_BSUI01000010.1"/>
</dbReference>
<comment type="caution">
    <text evidence="4">The sequence shown here is derived from an EMBL/GenBank/DDBJ whole genome shotgun (WGS) entry which is preliminary data.</text>
</comment>
<accession>A0AAJ5F0S9</accession>
<keyword evidence="2" id="KW-0812">Transmembrane</keyword>
<dbReference type="EMBL" id="JACHFV010000006">
    <property type="protein sequence ID" value="MBB5295336.1"/>
    <property type="molecule type" value="Genomic_DNA"/>
</dbReference>
<sequence length="215" mass="24149">MRKSLARWQRLRKPRREDETVQNLIEENIVVNEVLQARAEESLTRLHRPIEQIGALVGRPVFVASFLALCVLWMAANLAVKWEGRTPWDEPPFYWMQGVIGLLGLLVATTVLVAQARQGQINEQRAQLALQVALLTEQRSAKIIELLEELRRDLPNVHNREDLEAAVMMQASDPAAIVDALTTLESGGETSLPPGSREAQREEEASPGETLPHWP</sequence>
<keyword evidence="2" id="KW-0472">Membrane</keyword>
<evidence type="ECO:0000256" key="2">
    <source>
        <dbReference type="SAM" id="Phobius"/>
    </source>
</evidence>
<dbReference type="Proteomes" id="UP000536909">
    <property type="component" value="Unassembled WGS sequence"/>
</dbReference>
<reference evidence="3 6" key="2">
    <citation type="submission" date="2020-08" db="EMBL/GenBank/DDBJ databases">
        <title>Genomic Encyclopedia of Type Strains, Phase IV (KMG-IV): sequencing the most valuable type-strain genomes for metagenomic binning, comparative biology and taxonomic classification.</title>
        <authorList>
            <person name="Goeker M."/>
        </authorList>
    </citation>
    <scope>NUCLEOTIDE SEQUENCE [LARGE SCALE GENOMIC DNA]</scope>
    <source>
        <strain evidence="3 6">DSM 105434</strain>
    </source>
</reference>
<feature type="transmembrane region" description="Helical" evidence="2">
    <location>
        <begin position="53"/>
        <end position="74"/>
    </location>
</feature>
<evidence type="ECO:0000313" key="6">
    <source>
        <dbReference type="Proteomes" id="UP000536909"/>
    </source>
</evidence>
<reference evidence="4 5" key="1">
    <citation type="submission" date="2019-04" db="EMBL/GenBank/DDBJ databases">
        <title>Deinococcus metalilatus MA1002 mutant No.5.</title>
        <authorList>
            <person name="Park W."/>
            <person name="Park C."/>
        </authorList>
    </citation>
    <scope>NUCLEOTIDE SEQUENCE [LARGE SCALE GENOMIC DNA]</scope>
    <source>
        <strain evidence="4 5">MA1002-m5</strain>
    </source>
</reference>
<gene>
    <name evidence="4" type="ORF">FCS05_18965</name>
    <name evidence="3" type="ORF">HNQ10_002162</name>
</gene>
<evidence type="ECO:0000313" key="3">
    <source>
        <dbReference type="EMBL" id="MBB5295336.1"/>
    </source>
</evidence>